<evidence type="ECO:0000256" key="1">
    <source>
        <dbReference type="ARBA" id="ARBA00022485"/>
    </source>
</evidence>
<dbReference type="EMBL" id="NOKA02000009">
    <property type="protein sequence ID" value="RDY31845.1"/>
    <property type="molecule type" value="Genomic_DNA"/>
</dbReference>
<dbReference type="GO" id="GO:0051539">
    <property type="term" value="F:4 iron, 4 sulfur cluster binding"/>
    <property type="evidence" value="ECO:0007669"/>
    <property type="project" value="UniProtKB-KW"/>
</dbReference>
<keyword evidence="5" id="KW-0411">Iron-sulfur</keyword>
<dbReference type="PROSITE" id="PS00198">
    <property type="entry name" value="4FE4S_FER_1"/>
    <property type="match status" value="1"/>
</dbReference>
<dbReference type="InterPro" id="IPR017896">
    <property type="entry name" value="4Fe4S_Fe-S-bd"/>
</dbReference>
<dbReference type="OrthoDB" id="5241828at2"/>
<dbReference type="PROSITE" id="PS51379">
    <property type="entry name" value="4FE4S_FER_2"/>
    <property type="match status" value="1"/>
</dbReference>
<evidence type="ECO:0000256" key="5">
    <source>
        <dbReference type="ARBA" id="ARBA00023014"/>
    </source>
</evidence>
<dbReference type="Pfam" id="PF14691">
    <property type="entry name" value="Fer4_20"/>
    <property type="match status" value="1"/>
</dbReference>
<keyword evidence="1" id="KW-0004">4Fe-4S</keyword>
<protein>
    <submittedName>
        <fullName evidence="7">Aldehyde dehydrogenase</fullName>
    </submittedName>
</protein>
<dbReference type="GO" id="GO:0016491">
    <property type="term" value="F:oxidoreductase activity"/>
    <property type="evidence" value="ECO:0007669"/>
    <property type="project" value="UniProtKB-KW"/>
</dbReference>
<gene>
    <name evidence="7" type="ORF">CG710_007630</name>
</gene>
<dbReference type="AlphaFoldDB" id="A0A371JGJ1"/>
<evidence type="ECO:0000256" key="2">
    <source>
        <dbReference type="ARBA" id="ARBA00022723"/>
    </source>
</evidence>
<feature type="domain" description="4Fe-4S ferredoxin-type" evidence="6">
    <location>
        <begin position="353"/>
        <end position="382"/>
    </location>
</feature>
<keyword evidence="2" id="KW-0479">Metal-binding</keyword>
<dbReference type="PANTHER" id="PTHR43255:SF1">
    <property type="entry name" value="IRON-SULFUR-BINDING OXIDOREDUCTASE FADF-RELATED"/>
    <property type="match status" value="1"/>
</dbReference>
<dbReference type="Pfam" id="PF13534">
    <property type="entry name" value="Fer4_17"/>
    <property type="match status" value="1"/>
</dbReference>
<dbReference type="InterPro" id="IPR009051">
    <property type="entry name" value="Helical_ferredxn"/>
</dbReference>
<accession>A0A371JGJ1</accession>
<evidence type="ECO:0000313" key="8">
    <source>
        <dbReference type="Proteomes" id="UP000216411"/>
    </source>
</evidence>
<dbReference type="GO" id="GO:0005886">
    <property type="term" value="C:plasma membrane"/>
    <property type="evidence" value="ECO:0007669"/>
    <property type="project" value="TreeGrafter"/>
</dbReference>
<dbReference type="Pfam" id="PF02754">
    <property type="entry name" value="CCG"/>
    <property type="match status" value="2"/>
</dbReference>
<sequence length="764" mass="86347">MEDSKKGYIMKQVFGQKELHEREAICTQQQPPNCMTTCPIHLDVCGICDALKNQDFSKGRSIIEKSTSFAHIIAYACEAPCEAGCKLNEQGQGIQIRELERACLRFGTNQTRPRFLLPKKSSKVAILGADMFCLSVAMEIGKKGYPIKLVSEGDNLISQLGAFHFKIPEADLKADLSMFHCLEAEFCFGEVINLEMLTSMLEQFDAICISQELFKRIIPNQSIINEETLETDIEKLFAGLPDSSVIGQLSIGKKAAISIDRFIQKVSIKVGREQEGSYQTTLFTSLEEVEQSKRIVPSGDAYTKEEAILEAKRCIHCECLECVKGCAFMQHYNKYPKQAIREIYNNLAIVMGNHLANDMINSCSLCGQCKAICPNDFDLGEVCKLARQTMIKTEKMPQSTYEFALLDMAFSNSDKCFLAKHQPDWNKSAYVFFPGCQMGASAPETVRKVYMDLTRRLSGGVSLMLGCCGAIADWSGQQELFEESIQKLMLEWEKLGKPKVITACPSCYRVLSEASNMKLVGIWEILEEIGLPDNVRIRQEGGEVLAIHDACGARNQEAIQNSIRNLVTKMGYETVELPFSGDTAPCCGFGGLTSFTNQEVAKRMTDLCIGQSDASYLTYCMNCRDRFVKQGKNARHILELIYGENPQVSPDLSKRHYNRMILKQTLLQEVWGEEGMKQTYNFQLVIEEEIRNQMEERMILESDIMEVLDFARKSHNIIRDTQTQLLLTNQRIGNVTFWIKYKEVADNVYQIYSAYSLRMTVEEE</sequence>
<dbReference type="SUPFAM" id="SSF46548">
    <property type="entry name" value="alpha-helical ferredoxin"/>
    <property type="match status" value="2"/>
</dbReference>
<dbReference type="InterPro" id="IPR004017">
    <property type="entry name" value="Cys_rich_dom"/>
</dbReference>
<keyword evidence="3" id="KW-0560">Oxidoreductase</keyword>
<dbReference type="Gene3D" id="1.10.1060.10">
    <property type="entry name" value="Alpha-helical ferredoxin"/>
    <property type="match status" value="2"/>
</dbReference>
<dbReference type="InterPro" id="IPR017900">
    <property type="entry name" value="4Fe4S_Fe_S_CS"/>
</dbReference>
<reference evidence="7 8" key="1">
    <citation type="journal article" date="2017" name="Genome Announc.">
        <title>Draft Genome Sequence of a Sporulating and Motile Strain of Lachnotalea glycerini Isolated from Water in Quebec City, Canada.</title>
        <authorList>
            <person name="Maheux A.F."/>
            <person name="Boudreau D.K."/>
            <person name="Berube E."/>
            <person name="Boissinot M."/>
            <person name="Raymond F."/>
            <person name="Brodeur S."/>
            <person name="Corbeil J."/>
            <person name="Isabel S."/>
            <person name="Omar R.F."/>
            <person name="Bergeron M.G."/>
        </authorList>
    </citation>
    <scope>NUCLEOTIDE SEQUENCE [LARGE SCALE GENOMIC DNA]</scope>
    <source>
        <strain evidence="7 8">CCRI-19302</strain>
    </source>
</reference>
<dbReference type="GO" id="GO:0046872">
    <property type="term" value="F:metal ion binding"/>
    <property type="evidence" value="ECO:0007669"/>
    <property type="project" value="UniProtKB-KW"/>
</dbReference>
<evidence type="ECO:0000256" key="4">
    <source>
        <dbReference type="ARBA" id="ARBA00023004"/>
    </source>
</evidence>
<organism evidence="7 8">
    <name type="scientific">Lachnotalea glycerini</name>
    <dbReference type="NCBI Taxonomy" id="1763509"/>
    <lineage>
        <taxon>Bacteria</taxon>
        <taxon>Bacillati</taxon>
        <taxon>Bacillota</taxon>
        <taxon>Clostridia</taxon>
        <taxon>Lachnospirales</taxon>
        <taxon>Lachnospiraceae</taxon>
        <taxon>Lachnotalea</taxon>
    </lineage>
</organism>
<dbReference type="InterPro" id="IPR028261">
    <property type="entry name" value="DPD_II"/>
</dbReference>
<evidence type="ECO:0000313" key="7">
    <source>
        <dbReference type="EMBL" id="RDY31845.1"/>
    </source>
</evidence>
<proteinExistence type="predicted"/>
<evidence type="ECO:0000256" key="3">
    <source>
        <dbReference type="ARBA" id="ARBA00023002"/>
    </source>
</evidence>
<name>A0A371JGJ1_9FIRM</name>
<keyword evidence="4" id="KW-0408">Iron</keyword>
<evidence type="ECO:0000259" key="6">
    <source>
        <dbReference type="PROSITE" id="PS51379"/>
    </source>
</evidence>
<dbReference type="RefSeq" id="WP_094375693.1">
    <property type="nucleotide sequence ID" value="NZ_NOKA02000009.1"/>
</dbReference>
<dbReference type="InterPro" id="IPR051460">
    <property type="entry name" value="HdrC_iron-sulfur_subunit"/>
</dbReference>
<dbReference type="Proteomes" id="UP000216411">
    <property type="component" value="Unassembled WGS sequence"/>
</dbReference>
<comment type="caution">
    <text evidence="7">The sequence shown here is derived from an EMBL/GenBank/DDBJ whole genome shotgun (WGS) entry which is preliminary data.</text>
</comment>
<dbReference type="NCBIfam" id="NF045663">
    <property type="entry name" value="diclust_near_Sec"/>
    <property type="match status" value="1"/>
</dbReference>
<dbReference type="PANTHER" id="PTHR43255">
    <property type="entry name" value="IRON-SULFUR-BINDING OXIDOREDUCTASE FADF-RELATED-RELATED"/>
    <property type="match status" value="1"/>
</dbReference>
<keyword evidence="8" id="KW-1185">Reference proteome</keyword>